<keyword evidence="2" id="KW-1185">Reference proteome</keyword>
<comment type="caution">
    <text evidence="1">The sequence shown here is derived from an EMBL/GenBank/DDBJ whole genome shotgun (WGS) entry which is preliminary data.</text>
</comment>
<dbReference type="EMBL" id="JANJQO010000397">
    <property type="protein sequence ID" value="KAJ2978217.1"/>
    <property type="molecule type" value="Genomic_DNA"/>
</dbReference>
<accession>A0ACC1NFV8</accession>
<reference evidence="1" key="1">
    <citation type="submission" date="2022-08" db="EMBL/GenBank/DDBJ databases">
        <title>Genome Sequence of Lecanicillium fungicola.</title>
        <authorList>
            <person name="Buettner E."/>
        </authorList>
    </citation>
    <scope>NUCLEOTIDE SEQUENCE</scope>
    <source>
        <strain evidence="1">Babe33</strain>
    </source>
</reference>
<name>A0ACC1NFV8_9HYPO</name>
<organism evidence="1 2">
    <name type="scientific">Zarea fungicola</name>
    <dbReference type="NCBI Taxonomy" id="93591"/>
    <lineage>
        <taxon>Eukaryota</taxon>
        <taxon>Fungi</taxon>
        <taxon>Dikarya</taxon>
        <taxon>Ascomycota</taxon>
        <taxon>Pezizomycotina</taxon>
        <taxon>Sordariomycetes</taxon>
        <taxon>Hypocreomycetidae</taxon>
        <taxon>Hypocreales</taxon>
        <taxon>Cordycipitaceae</taxon>
        <taxon>Zarea</taxon>
    </lineage>
</organism>
<dbReference type="Proteomes" id="UP001143910">
    <property type="component" value="Unassembled WGS sequence"/>
</dbReference>
<gene>
    <name evidence="1" type="ORF">NQ176_g3945</name>
</gene>
<protein>
    <submittedName>
        <fullName evidence="1">Uncharacterized protein</fullName>
    </submittedName>
</protein>
<evidence type="ECO:0000313" key="2">
    <source>
        <dbReference type="Proteomes" id="UP001143910"/>
    </source>
</evidence>
<evidence type="ECO:0000313" key="1">
    <source>
        <dbReference type="EMBL" id="KAJ2978217.1"/>
    </source>
</evidence>
<sequence>MSASVCMYESHLKSSPTWQHVSQLQPGPSRTISSGYHGVISLADASHSRFLDYFVEVASSAICCHQAIQEDTCRAMISVGSVYPSLLYSGLLFGALHKASKAQSMIDRKGLDIQTLELRATALSLLQTQLYDDSLSISAAIIATTLMLASCELHFDPDASSWRNHFECASFLLADAERKGLDRTGDPVLWRFIHRLFITQKFLVSLPSPSQSASSLPVPLDHPLELPSVDHVGVIDSSLACCRDLLGVFRWIKALEDLQRISPITGAPEFEQLSTDYVDTMASELVRVVHRMIARDEATPAILSDDLSGLCDDDQLRSFRMASTVAHHVALIYLHRYGLHLDPETTVIRNSVARIVRLADAMPKRDGRHPSIVLSTALFVAGCEAQDEAQDEIRSLLEAQYEITRNQGAYRTLQTLERLWACKSQSSILSLDFIPADVVGDEFVPY</sequence>
<proteinExistence type="predicted"/>